<proteinExistence type="predicted"/>
<dbReference type="RefSeq" id="WP_005543250.1">
    <property type="nucleotide sequence ID" value="NZ_JAMDLX010000298.1"/>
</dbReference>
<gene>
    <name evidence="2" type="ORF">M5X12_09130</name>
</gene>
<reference evidence="2 3" key="1">
    <citation type="submission" date="2022-05" db="EMBL/GenBank/DDBJ databases">
        <title>Genome Sequencing of Bee-Associated Microbes.</title>
        <authorList>
            <person name="Dunlap C."/>
        </authorList>
    </citation>
    <scope>NUCLEOTIDE SEQUENCE [LARGE SCALE GENOMIC DNA]</scope>
    <source>
        <strain evidence="2 3">NRRL B-04010</strain>
    </source>
</reference>
<dbReference type="Proteomes" id="UP001527181">
    <property type="component" value="Unassembled WGS sequence"/>
</dbReference>
<evidence type="ECO:0000256" key="1">
    <source>
        <dbReference type="SAM" id="Phobius"/>
    </source>
</evidence>
<evidence type="ECO:0000313" key="3">
    <source>
        <dbReference type="Proteomes" id="UP001527181"/>
    </source>
</evidence>
<name>A0ABT4GWE8_PAEAL</name>
<comment type="caution">
    <text evidence="2">The sequence shown here is derived from an EMBL/GenBank/DDBJ whole genome shotgun (WGS) entry which is preliminary data.</text>
</comment>
<evidence type="ECO:0000313" key="2">
    <source>
        <dbReference type="EMBL" id="MCY9760737.1"/>
    </source>
</evidence>
<keyword evidence="1" id="KW-0472">Membrane</keyword>
<keyword evidence="3" id="KW-1185">Reference proteome</keyword>
<dbReference type="GeneID" id="94487448"/>
<organism evidence="2 3">
    <name type="scientific">Paenibacillus alvei</name>
    <name type="common">Bacillus alvei</name>
    <dbReference type="NCBI Taxonomy" id="44250"/>
    <lineage>
        <taxon>Bacteria</taxon>
        <taxon>Bacillati</taxon>
        <taxon>Bacillota</taxon>
        <taxon>Bacilli</taxon>
        <taxon>Bacillales</taxon>
        <taxon>Paenibacillaceae</taxon>
        <taxon>Paenibacillus</taxon>
    </lineage>
</organism>
<sequence length="50" mass="5767">MKIRTRIWDYVVVFVVMPVLQRKEAQGFFILGLLAIRGFSIISLNGNLSR</sequence>
<keyword evidence="1" id="KW-0812">Transmembrane</keyword>
<feature type="transmembrane region" description="Helical" evidence="1">
    <location>
        <begin position="28"/>
        <end position="48"/>
    </location>
</feature>
<dbReference type="EMBL" id="JAMDNP010000016">
    <property type="protein sequence ID" value="MCY9760737.1"/>
    <property type="molecule type" value="Genomic_DNA"/>
</dbReference>
<accession>A0ABT4GWE8</accession>
<keyword evidence="1" id="KW-1133">Transmembrane helix</keyword>
<protein>
    <submittedName>
        <fullName evidence="2">Uncharacterized protein</fullName>
    </submittedName>
</protein>